<evidence type="ECO:0000256" key="5">
    <source>
        <dbReference type="ARBA" id="ARBA00023159"/>
    </source>
</evidence>
<dbReference type="Pfam" id="PF12145">
    <property type="entry name" value="Med12-LCEWAV"/>
    <property type="match status" value="1"/>
</dbReference>
<evidence type="ECO:0000256" key="7">
    <source>
        <dbReference type="ARBA" id="ARBA00023242"/>
    </source>
</evidence>
<organism evidence="10 11">
    <name type="scientific">Phasianus colchicus</name>
    <name type="common">Common pheasant</name>
    <dbReference type="NCBI Taxonomy" id="9054"/>
    <lineage>
        <taxon>Eukaryota</taxon>
        <taxon>Metazoa</taxon>
        <taxon>Chordata</taxon>
        <taxon>Craniata</taxon>
        <taxon>Vertebrata</taxon>
        <taxon>Euteleostomi</taxon>
        <taxon>Archelosauria</taxon>
        <taxon>Archosauria</taxon>
        <taxon>Dinosauria</taxon>
        <taxon>Saurischia</taxon>
        <taxon>Theropoda</taxon>
        <taxon>Coelurosauria</taxon>
        <taxon>Aves</taxon>
        <taxon>Neognathae</taxon>
        <taxon>Galloanserae</taxon>
        <taxon>Galliformes</taxon>
        <taxon>Phasianidae</taxon>
        <taxon>Phasianinae</taxon>
        <taxon>Phasianus</taxon>
    </lineage>
</organism>
<feature type="region of interest" description="Disordered" evidence="8">
    <location>
        <begin position="1713"/>
        <end position="1782"/>
    </location>
</feature>
<dbReference type="PANTHER" id="PTHR46007">
    <property type="entry name" value="MEDIATOR OF RNA POLYMERASE II TRANSCRIPTION SUBUNIT 12"/>
    <property type="match status" value="1"/>
</dbReference>
<feature type="domain" description="Mediator complex subunit Med12" evidence="9">
    <location>
        <begin position="101"/>
        <end position="161"/>
    </location>
</feature>
<feature type="compositionally biased region" description="Basic residues" evidence="8">
    <location>
        <begin position="1762"/>
        <end position="1771"/>
    </location>
</feature>
<feature type="region of interest" description="Disordered" evidence="8">
    <location>
        <begin position="1914"/>
        <end position="1939"/>
    </location>
</feature>
<evidence type="ECO:0000313" key="11">
    <source>
        <dbReference type="Proteomes" id="UP000472261"/>
    </source>
</evidence>
<dbReference type="InterPro" id="IPR051647">
    <property type="entry name" value="Mediator_comp_sub12"/>
</dbReference>
<protein>
    <submittedName>
        <fullName evidence="10">Mediator complex subunit 12</fullName>
    </submittedName>
</protein>
<feature type="compositionally biased region" description="Polar residues" evidence="8">
    <location>
        <begin position="1914"/>
        <end position="1938"/>
    </location>
</feature>
<feature type="region of interest" description="Disordered" evidence="8">
    <location>
        <begin position="11"/>
        <end position="34"/>
    </location>
</feature>
<dbReference type="Pfam" id="PF09497">
    <property type="entry name" value="Med12"/>
    <property type="match status" value="1"/>
</dbReference>
<sequence length="2037" mass="227925">MAAFGVLSYEHRPLKRPRLGPPDVYPQDPKQKEDELTALNVKQGFNNQPAVSGDEHGSAKNVNFNPAKISSNFSSIIAEKLRCNTLPDTGRRKPQVNQKDNFWLVTARSQSAINNWFTDLAGTKPLTHLAKKVPIFSKKEEVFGYLAKYTVPVMRAAWLIKMTCAYYAAITETKVKKRHVIDPFIEWTQIITKYLSEQLQKIAEFYRQLPGQSCGSPAGPMPQEVEQALKQWDYNEKLAMFMFQDGMLDRHEFLTWVLECFEKIRSGEDEFLKMLLPLLLRYSGEFVQSAYLSRRLAYFCTRRLAMQLDGAGGHPPHILSTQTGNTLPSTPTPQPAAGNPPPSPFSDLLLCPQHRPVVYGLSCILQSIILCCPSALVWHYSLTDSRIKTGSPLDHLPIAPSNLPMPGGNSAFTQQVRAKLREIEQQIKERGQAVEVRWSFDKCQETTAGFTIGRVLHTLEVLDSHSFERSDFSNSLDSLYNRIFGLGPTKDSHEISPDDDAVVALLCEWAVSYKRSGRHRAMVVAKLLEKRQAEIEAERCGDSEVVDEKGSISSGSLSAASAPVFQDVLMQFLDTQAPMLTDPGKENEKVEFFNLVLLFCELIRHDVFSHNIYMCTLISRGDLAMDSHGPRPPSPFDDPAEEHDRKETEGNSGIKLEVRRQDPQLSCMFSPPMHCESKASPSPEKPDPEKEAKPLLKDKSAEGMLASLYDQPRHIQYATHFPIPQEESCSHECNQRLVVLFGVGKQRDDARHTIKKITKDILKVLNRKSTAETGGEEGQKRKKSKPEAFPTAEDIFAKFQHLSHFDQHQVTSQVSRNVLEQITSFALGMSYHLPLVQHVQFIFDLMEYSLNISGLIDFAIQLLNELSVVEAELLLKSSDLVGSYTTSLCLCIVAVLRHYHSCLILNQDQMAQVFEGLCGVVKHGMNRSDGSSAERCILAYLYDLYTSCSHLKSKFGELFSDFCSKVKNTIYCNVEPSDSNMLWEPEFMIDTIENPSAHNFTYTNLGKSLNENPANRYSFVCNALMHVCVGHHDPDRVNDIAILCAELTGYCKSLSAEWLGVLKALCCSSNNGTCGFNDLLCNVDVSDLSFHDSLATFVAILIARQCLLLEDLIRCAAIPSLLNAACSEQDSEPGARLTCRILLHLFKTPQSCYFTSLPFYKPTVGIRSSCDRHLLAASQNRIVDGAVFAVLKAVFVLGVYLNVLGRLWKAVFFLQRVNVLALGTRKAGGRVVTVETASLDIYAKYVLRSICQQEWVGERCLKSLCEDSNDLQDPVLSSTQAQRLMQLICYPHRLLDNEEGENPQRQRIKRILQNLDQWTMRQSSLELQLMIKQTLSFLPYLQEMNSLLENIAKATIEVFQQSAETSSASSAGNGVNNISSSVESQTGFLVFCYHSSLERSGVWLVAPLIAKLPTSVQGHVLKAAGEELEKGQHLGSSSRKERDRQKQKSMSLLSQQPFLSLVLTCLKGQDEQREGLLTSLYSQVQQIVTNWREDQYQDDCKAKQLMHEALKLRLNLVGGMFDTVQRSTQQTTEWAVLLLDIISSGTVDMQSNNELFTTVLDMLSVLINGTLAADMSSISQGSMEENKRAYMNLVKKLRKELGDRQSDSLEKVRQLLPLPKQTRDVITCEPQGSLIDTKGNKIAGFDSIFKKEGLQVSTKQKISPWDLFEGLKHSAPLSWGWFGTVRVDRRVSRFEEQQRLLLYHTHLKPKPRSYYLEPLPLPPEEEEPPTPVALEPEKKAVEPSKADKTSSNPATSTEERKKKQSKTKKRNQSASKSEVTDCPTHMDFLSEAHQQHMTIQSVPIPLTGGPRLDTSYRPVRMPLGKLVQSRPPYSGVLPSGMGSMMGIDPSYKPAVYRQQPPVSQGQILRQQLQAKLVRQSCALGRPHSTARFVFVLLQGYTPYVSHIGLQQHPSQSGTMVPPTYSGQPYQNSHPSSNPALVDPVRQMQQRPSGYVHQQAPGYGHTLGNTQRFPHQSIQQAPMMTGMNHLGPQGVPSGIRPSCWSGLPNTAYLSTVLCSAPLCPEGCQLSWGLSVIIC</sequence>
<reference evidence="10" key="1">
    <citation type="submission" date="2025-08" db="UniProtKB">
        <authorList>
            <consortium name="Ensembl"/>
        </authorList>
    </citation>
    <scope>IDENTIFICATION</scope>
</reference>
<feature type="compositionally biased region" description="Basic and acidic residues" evidence="8">
    <location>
        <begin position="1430"/>
        <end position="1446"/>
    </location>
</feature>
<evidence type="ECO:0000256" key="3">
    <source>
        <dbReference type="ARBA" id="ARBA00022491"/>
    </source>
</evidence>
<keyword evidence="6" id="KW-0804">Transcription</keyword>
<feature type="compositionally biased region" description="Basic and acidic residues" evidence="8">
    <location>
        <begin position="1735"/>
        <end position="1748"/>
    </location>
</feature>
<keyword evidence="5" id="KW-0010">Activator</keyword>
<dbReference type="Ensembl" id="ENSPCLT00000009713.1">
    <property type="protein sequence ID" value="ENSPCLP00000007059.1"/>
    <property type="gene ID" value="ENSPCLG00000005851.1"/>
</dbReference>
<dbReference type="GO" id="GO:0008013">
    <property type="term" value="F:beta-catenin binding"/>
    <property type="evidence" value="ECO:0007669"/>
    <property type="project" value="InterPro"/>
</dbReference>
<evidence type="ECO:0000256" key="4">
    <source>
        <dbReference type="ARBA" id="ARBA00023015"/>
    </source>
</evidence>
<keyword evidence="11" id="KW-1185">Reference proteome</keyword>
<feature type="region of interest" description="Disordered" evidence="8">
    <location>
        <begin position="1430"/>
        <end position="1451"/>
    </location>
</feature>
<accession>A0A669PGF2</accession>
<evidence type="ECO:0000256" key="6">
    <source>
        <dbReference type="ARBA" id="ARBA00023163"/>
    </source>
</evidence>
<dbReference type="Pfam" id="PF12144">
    <property type="entry name" value="Med12-PQL"/>
    <property type="match status" value="1"/>
</dbReference>
<proteinExistence type="inferred from homology"/>
<keyword evidence="7" id="KW-0539">Nucleus</keyword>
<dbReference type="GO" id="GO:0045944">
    <property type="term" value="P:positive regulation of transcription by RNA polymerase II"/>
    <property type="evidence" value="ECO:0007669"/>
    <property type="project" value="TreeGrafter"/>
</dbReference>
<evidence type="ECO:0000256" key="8">
    <source>
        <dbReference type="SAM" id="MobiDB-lite"/>
    </source>
</evidence>
<comment type="similarity">
    <text evidence="2">Belongs to the Mediator complex subunit 12 family.</text>
</comment>
<dbReference type="InterPro" id="IPR021990">
    <property type="entry name" value="Mediator_Med12_LCEWAV"/>
</dbReference>
<comment type="subcellular location">
    <subcellularLocation>
        <location evidence="1">Nucleus</location>
    </subcellularLocation>
</comment>
<reference evidence="10" key="2">
    <citation type="submission" date="2025-09" db="UniProtKB">
        <authorList>
            <consortium name="Ensembl"/>
        </authorList>
    </citation>
    <scope>IDENTIFICATION</scope>
</reference>
<dbReference type="InterPro" id="IPR021989">
    <property type="entry name" value="Mediator_Med12_catenin-bd"/>
</dbReference>
<dbReference type="GO" id="GO:0016592">
    <property type="term" value="C:mediator complex"/>
    <property type="evidence" value="ECO:0007669"/>
    <property type="project" value="InterPro"/>
</dbReference>
<evidence type="ECO:0000256" key="1">
    <source>
        <dbReference type="ARBA" id="ARBA00004123"/>
    </source>
</evidence>
<feature type="region of interest" description="Disordered" evidence="8">
    <location>
        <begin position="626"/>
        <end position="692"/>
    </location>
</feature>
<evidence type="ECO:0000313" key="10">
    <source>
        <dbReference type="Ensembl" id="ENSPCLP00000007059.1"/>
    </source>
</evidence>
<keyword evidence="4" id="KW-0805">Transcription regulation</keyword>
<dbReference type="Proteomes" id="UP000472261">
    <property type="component" value="Unplaced"/>
</dbReference>
<evidence type="ECO:0000256" key="2">
    <source>
        <dbReference type="ARBA" id="ARBA00010289"/>
    </source>
</evidence>
<dbReference type="PANTHER" id="PTHR46007:SF2">
    <property type="entry name" value="MEDIATOR OF RNA POLYMERASE II TRANSCRIPTION SUBUNIT 12"/>
    <property type="match status" value="1"/>
</dbReference>
<keyword evidence="3" id="KW-0678">Repressor</keyword>
<dbReference type="InterPro" id="IPR019035">
    <property type="entry name" value="Mediator_Med12"/>
</dbReference>
<name>A0A669PGF2_PHACC</name>
<dbReference type="SMART" id="SM01281">
    <property type="entry name" value="Med12"/>
    <property type="match status" value="1"/>
</dbReference>
<feature type="compositionally biased region" description="Pro residues" evidence="8">
    <location>
        <begin position="330"/>
        <end position="341"/>
    </location>
</feature>
<dbReference type="GO" id="GO:0003713">
    <property type="term" value="F:transcription coactivator activity"/>
    <property type="evidence" value="ECO:0007669"/>
    <property type="project" value="TreeGrafter"/>
</dbReference>
<feature type="region of interest" description="Disordered" evidence="8">
    <location>
        <begin position="321"/>
        <end position="341"/>
    </location>
</feature>
<evidence type="ECO:0000259" key="9">
    <source>
        <dbReference type="SMART" id="SM01281"/>
    </source>
</evidence>